<sequence length="100" mass="11900">MKKDDVPDWVLSLELEEMEFVKKFIVSSGSLKELAKHYDVSYPTVRIRVDRIIQKIEVNEKIENEPFIAYIKQMAIEDRITIQDAKKIIEKYRLERGNNE</sequence>
<evidence type="ECO:0000313" key="5">
    <source>
        <dbReference type="EMBL" id="KSU47886.1"/>
    </source>
</evidence>
<gene>
    <name evidence="5" type="ORF">AS033_14590</name>
</gene>
<evidence type="ECO:0000256" key="2">
    <source>
        <dbReference type="ARBA" id="ARBA00023163"/>
    </source>
</evidence>
<dbReference type="InterPro" id="IPR016032">
    <property type="entry name" value="Sig_transdc_resp-reg_C-effctor"/>
</dbReference>
<dbReference type="Proteomes" id="UP000053797">
    <property type="component" value="Unassembled WGS sequence"/>
</dbReference>
<dbReference type="RefSeq" id="WP_058265894.1">
    <property type="nucleotide sequence ID" value="NZ_FMYN01000006.1"/>
</dbReference>
<proteinExistence type="predicted"/>
<reference evidence="5 6" key="1">
    <citation type="journal article" date="2015" name="Int. J. Syst. Evol. Microbiol.">
        <title>Exiguobacterium enclense sp. nov., isolated from sediment.</title>
        <authorList>
            <person name="Dastager S.G."/>
            <person name="Mawlankar R."/>
            <person name="Sonalkar V.V."/>
            <person name="Thorat M.N."/>
            <person name="Mual P."/>
            <person name="Verma A."/>
            <person name="Krishnamurthi S."/>
            <person name="Tang S.K."/>
            <person name="Li W.J."/>
        </authorList>
    </citation>
    <scope>NUCLEOTIDE SEQUENCE [LARGE SCALE GENOMIC DNA]</scope>
    <source>
        <strain evidence="5 6">NIO-1109</strain>
    </source>
</reference>
<dbReference type="Pfam" id="PF22746">
    <property type="entry name" value="SHOCT-like_DUF2089-C"/>
    <property type="match status" value="1"/>
</dbReference>
<dbReference type="InterPro" id="IPR018658">
    <property type="entry name" value="DUF2089"/>
</dbReference>
<evidence type="ECO:0000259" key="3">
    <source>
        <dbReference type="Pfam" id="PF09862"/>
    </source>
</evidence>
<name>A0A0V8GCA4_9BACL</name>
<comment type="caution">
    <text evidence="5">The sequence shown here is derived from an EMBL/GenBank/DDBJ whole genome shotgun (WGS) entry which is preliminary data.</text>
</comment>
<organism evidence="5 6">
    <name type="scientific">Exiguobacterium indicum</name>
    <dbReference type="NCBI Taxonomy" id="296995"/>
    <lineage>
        <taxon>Bacteria</taxon>
        <taxon>Bacillati</taxon>
        <taxon>Bacillota</taxon>
        <taxon>Bacilli</taxon>
        <taxon>Bacillales</taxon>
        <taxon>Bacillales Family XII. Incertae Sedis</taxon>
        <taxon>Exiguobacterium</taxon>
    </lineage>
</organism>
<keyword evidence="1" id="KW-0805">Transcription regulation</keyword>
<dbReference type="GO" id="GO:0006355">
    <property type="term" value="P:regulation of DNA-templated transcription"/>
    <property type="evidence" value="ECO:0007669"/>
    <property type="project" value="InterPro"/>
</dbReference>
<dbReference type="Pfam" id="PF09862">
    <property type="entry name" value="DUF2089"/>
    <property type="match status" value="1"/>
</dbReference>
<keyword evidence="2" id="KW-0804">Transcription</keyword>
<evidence type="ECO:0008006" key="7">
    <source>
        <dbReference type="Google" id="ProtNLM"/>
    </source>
</evidence>
<protein>
    <recommendedName>
        <fullName evidence="7">DUF2089 domain-containing protein</fullName>
    </recommendedName>
</protein>
<dbReference type="SUPFAM" id="SSF46894">
    <property type="entry name" value="C-terminal effector domain of the bipartite response regulators"/>
    <property type="match status" value="1"/>
</dbReference>
<evidence type="ECO:0000313" key="6">
    <source>
        <dbReference type="Proteomes" id="UP000053797"/>
    </source>
</evidence>
<dbReference type="InterPro" id="IPR053959">
    <property type="entry name" value="YvlB/LiaX_N"/>
</dbReference>
<dbReference type="EMBL" id="LNQL01000006">
    <property type="protein sequence ID" value="KSU47886.1"/>
    <property type="molecule type" value="Genomic_DNA"/>
</dbReference>
<dbReference type="GO" id="GO:0003677">
    <property type="term" value="F:DNA binding"/>
    <property type="evidence" value="ECO:0007669"/>
    <property type="project" value="InterPro"/>
</dbReference>
<evidence type="ECO:0000256" key="1">
    <source>
        <dbReference type="ARBA" id="ARBA00023015"/>
    </source>
</evidence>
<dbReference type="OrthoDB" id="9797643at2"/>
<dbReference type="AlphaFoldDB" id="A0A0V8GCA4"/>
<feature type="domain" description="DUF2089" evidence="3">
    <location>
        <begin position="13"/>
        <end position="58"/>
    </location>
</feature>
<evidence type="ECO:0000259" key="4">
    <source>
        <dbReference type="Pfam" id="PF22746"/>
    </source>
</evidence>
<accession>A0A0V8GCA4</accession>
<feature type="domain" description="YvlB/LiaX N-terminal" evidence="4">
    <location>
        <begin position="66"/>
        <end position="93"/>
    </location>
</feature>